<dbReference type="Gene3D" id="2.30.39.10">
    <property type="entry name" value="Alpha-1-antitrypsin, domain 1"/>
    <property type="match status" value="2"/>
</dbReference>
<dbReference type="InterPro" id="IPR042185">
    <property type="entry name" value="Serpin_sf_2"/>
</dbReference>
<dbReference type="InterPro" id="IPR042178">
    <property type="entry name" value="Serpin_sf_1"/>
</dbReference>
<gene>
    <name evidence="10" type="ORF">HJG63_017418</name>
</gene>
<dbReference type="GO" id="GO:0016525">
    <property type="term" value="P:negative regulation of angiogenesis"/>
    <property type="evidence" value="ECO:0007669"/>
    <property type="project" value="InterPro"/>
</dbReference>
<keyword evidence="11" id="KW-1185">Reference proteome</keyword>
<evidence type="ECO:0000313" key="11">
    <source>
        <dbReference type="Proteomes" id="UP000593571"/>
    </source>
</evidence>
<name>A0A7J8GFW4_ROUAE</name>
<dbReference type="GO" id="GO:0004867">
    <property type="term" value="F:serine-type endopeptidase inhibitor activity"/>
    <property type="evidence" value="ECO:0007669"/>
    <property type="project" value="InterPro"/>
</dbReference>
<comment type="similarity">
    <text evidence="2 6">Belongs to the serpin family.</text>
</comment>
<accession>A0A7J8GFW4</accession>
<evidence type="ECO:0000256" key="7">
    <source>
        <dbReference type="SAM" id="MobiDB-lite"/>
    </source>
</evidence>
<keyword evidence="3" id="KW-0964">Secreted</keyword>
<evidence type="ECO:0000256" key="1">
    <source>
        <dbReference type="ARBA" id="ARBA00004613"/>
    </source>
</evidence>
<feature type="domain" description="Serpin" evidence="9">
    <location>
        <begin position="504"/>
        <end position="856"/>
    </location>
</feature>
<dbReference type="InterPro" id="IPR023796">
    <property type="entry name" value="Serpin_dom"/>
</dbReference>
<comment type="subcellular location">
    <subcellularLocation>
        <location evidence="1">Secreted</location>
    </subcellularLocation>
</comment>
<dbReference type="InterPro" id="IPR033832">
    <property type="entry name" value="PEDF_serpin_dom"/>
</dbReference>
<evidence type="ECO:0000256" key="4">
    <source>
        <dbReference type="ARBA" id="ARBA00022729"/>
    </source>
</evidence>
<dbReference type="InterPro" id="IPR000215">
    <property type="entry name" value="Serpin_fam"/>
</dbReference>
<dbReference type="GO" id="GO:0050769">
    <property type="term" value="P:positive regulation of neurogenesis"/>
    <property type="evidence" value="ECO:0007669"/>
    <property type="project" value="InterPro"/>
</dbReference>
<dbReference type="InterPro" id="IPR036186">
    <property type="entry name" value="Serpin_sf"/>
</dbReference>
<sequence>MALFRGLLVLSLSCLQVPCLVFFPASAMELFGQQIVSGPTQEKLEPLSFLMLGNQESRGHTALKKAPGDCKEALTPEQNRRLAQAMMAFTTDLFSLVAQRSTSPNLILSPLSVALALSHLALGAQNQTLQRLQQVLHADSGPCLPHLLSRLCQDLGPGAFRLAARMYLQKGFPIKEDFLKQSEQLFGAKPMNLMGKKGDDLANINQWVKEATEGKIEDFLSELSDDTVLLLLNAIHFQGFWRSKFDPSLTQRETFHLDEQFTVPVDMMQARTYPLRWFLLEQPEIQVAHFPFKNNMSFVVIVPTYFEWNVSQVLANLSWDILHQPLLRERPTKVQLPKLHLKYQLDLVATLSQLGLQELFQAPDLRGISDQSLVVSSVQHQSTLELSEAGVEAAAATSSAMSRMSLSSFSVNRPFLFFILEDTTSLPLFVGSVRNPNPGPRMQVLMLLLWTGALLGHGSCQNNAGSPEEGSPAPDTTGVSVEEEDPFFKVPVNKLAAAVSNFGYDLYRVRSSMSPTANVLLSPLSVATALSALSLGAEQRTESSIHRALYYDLITNPDIHSTYKELLASVTAPQKNLKSASRIIFEKKLRIKSSFVAPLEKSYGIRPRVLTGNSRLDLQEINNWVQAQMKGKIAKSTREISSEISILLLGVAYFKGQWVTKFDSRKTSLQDFHLDEERTVRVPMMSDPTAVLRYGLDSDLSCKIAQLPLTGSMSIIFFLPLKVTQNLTLIEESLTSEFIHDIDRELKTVQAVLTVPKLKLSYEDEVTKSLQEMKLQSLFDSPDFSKITGKPIKLTQVEHRAGFEWNEDGAGTTPSPGIQPARLTFPLDYHLNQPFIFVLRDTDTGALLFIGKILDPRST</sequence>
<evidence type="ECO:0000256" key="8">
    <source>
        <dbReference type="SAM" id="SignalP"/>
    </source>
</evidence>
<proteinExistence type="inferred from homology"/>
<dbReference type="EMBL" id="JACASE010000006">
    <property type="protein sequence ID" value="KAF6458738.1"/>
    <property type="molecule type" value="Genomic_DNA"/>
</dbReference>
<dbReference type="Proteomes" id="UP000593571">
    <property type="component" value="Unassembled WGS sequence"/>
</dbReference>
<feature type="signal peptide" evidence="8">
    <location>
        <begin position="1"/>
        <end position="27"/>
    </location>
</feature>
<dbReference type="GO" id="GO:0005615">
    <property type="term" value="C:extracellular space"/>
    <property type="evidence" value="ECO:0007669"/>
    <property type="project" value="InterPro"/>
</dbReference>
<evidence type="ECO:0000256" key="5">
    <source>
        <dbReference type="ARBA" id="ARBA00023180"/>
    </source>
</evidence>
<keyword evidence="5" id="KW-0325">Glycoprotein</keyword>
<dbReference type="AlphaFoldDB" id="A0A7J8GFW4"/>
<evidence type="ECO:0000256" key="6">
    <source>
        <dbReference type="RuleBase" id="RU000411"/>
    </source>
</evidence>
<evidence type="ECO:0000256" key="2">
    <source>
        <dbReference type="ARBA" id="ARBA00009500"/>
    </source>
</evidence>
<dbReference type="PANTHER" id="PTHR11461:SF20">
    <property type="entry name" value="ALPHA-2-ANTIPLASMIN"/>
    <property type="match status" value="1"/>
</dbReference>
<evidence type="ECO:0000259" key="9">
    <source>
        <dbReference type="SMART" id="SM00093"/>
    </source>
</evidence>
<organism evidence="10 11">
    <name type="scientific">Rousettus aegyptiacus</name>
    <name type="common">Egyptian fruit bat</name>
    <name type="synonym">Pteropus aegyptiacus</name>
    <dbReference type="NCBI Taxonomy" id="9407"/>
    <lineage>
        <taxon>Eukaryota</taxon>
        <taxon>Metazoa</taxon>
        <taxon>Chordata</taxon>
        <taxon>Craniata</taxon>
        <taxon>Vertebrata</taxon>
        <taxon>Euteleostomi</taxon>
        <taxon>Mammalia</taxon>
        <taxon>Eutheria</taxon>
        <taxon>Laurasiatheria</taxon>
        <taxon>Chiroptera</taxon>
        <taxon>Yinpterochiroptera</taxon>
        <taxon>Pteropodoidea</taxon>
        <taxon>Pteropodidae</taxon>
        <taxon>Rousettinae</taxon>
        <taxon>Rousettus</taxon>
    </lineage>
</organism>
<dbReference type="CDD" id="cd02053">
    <property type="entry name" value="serpinF2_A2AP"/>
    <property type="match status" value="1"/>
</dbReference>
<dbReference type="SUPFAM" id="SSF56574">
    <property type="entry name" value="Serpins"/>
    <property type="match status" value="2"/>
</dbReference>
<feature type="region of interest" description="Disordered" evidence="7">
    <location>
        <begin position="460"/>
        <end position="480"/>
    </location>
</feature>
<feature type="chain" id="PRO_5029605857" evidence="8">
    <location>
        <begin position="28"/>
        <end position="859"/>
    </location>
</feature>
<reference evidence="10 11" key="1">
    <citation type="journal article" date="2020" name="Nature">
        <title>Six reference-quality genomes reveal evolution of bat adaptations.</title>
        <authorList>
            <person name="Jebb D."/>
            <person name="Huang Z."/>
            <person name="Pippel M."/>
            <person name="Hughes G.M."/>
            <person name="Lavrichenko K."/>
            <person name="Devanna P."/>
            <person name="Winkler S."/>
            <person name="Jermiin L.S."/>
            <person name="Skirmuntt E.C."/>
            <person name="Katzourakis A."/>
            <person name="Burkitt-Gray L."/>
            <person name="Ray D.A."/>
            <person name="Sullivan K.A.M."/>
            <person name="Roscito J.G."/>
            <person name="Kirilenko B.M."/>
            <person name="Davalos L.M."/>
            <person name="Corthals A.P."/>
            <person name="Power M.L."/>
            <person name="Jones G."/>
            <person name="Ransome R.D."/>
            <person name="Dechmann D.K.N."/>
            <person name="Locatelli A.G."/>
            <person name="Puechmaille S.J."/>
            <person name="Fedrigo O."/>
            <person name="Jarvis E.D."/>
            <person name="Hiller M."/>
            <person name="Vernes S.C."/>
            <person name="Myers E.W."/>
            <person name="Teeling E.C."/>
        </authorList>
    </citation>
    <scope>NUCLEOTIDE SEQUENCE [LARGE SCALE GENOMIC DNA]</scope>
    <source>
        <strain evidence="10">MRouAeg1</strain>
        <tissue evidence="10">Muscle</tissue>
    </source>
</reference>
<dbReference type="GO" id="GO:0051918">
    <property type="term" value="P:negative regulation of fibrinolysis"/>
    <property type="evidence" value="ECO:0007669"/>
    <property type="project" value="InterPro"/>
</dbReference>
<dbReference type="PANTHER" id="PTHR11461">
    <property type="entry name" value="SERINE PROTEASE INHIBITOR, SERPIN"/>
    <property type="match status" value="1"/>
</dbReference>
<dbReference type="InterPro" id="IPR023795">
    <property type="entry name" value="Serpin_CS"/>
</dbReference>
<dbReference type="InterPro" id="IPR033833">
    <property type="entry name" value="Alpha2AP_serpin_dom"/>
</dbReference>
<dbReference type="Pfam" id="PF00079">
    <property type="entry name" value="Serpin"/>
    <property type="match status" value="2"/>
</dbReference>
<comment type="caution">
    <text evidence="10">The sequence shown here is derived from an EMBL/GenBank/DDBJ whole genome shotgun (WGS) entry which is preliminary data.</text>
</comment>
<keyword evidence="4 8" id="KW-0732">Signal</keyword>
<dbReference type="Gene3D" id="3.30.497.10">
    <property type="entry name" value="Antithrombin, subunit I, domain 2"/>
    <property type="match status" value="2"/>
</dbReference>
<evidence type="ECO:0000256" key="3">
    <source>
        <dbReference type="ARBA" id="ARBA00022525"/>
    </source>
</evidence>
<protein>
    <submittedName>
        <fullName evidence="10">Serpin family F member 1</fullName>
    </submittedName>
</protein>
<dbReference type="CDD" id="cd02052">
    <property type="entry name" value="serpinF1_PEDF"/>
    <property type="match status" value="1"/>
</dbReference>
<dbReference type="PROSITE" id="PS00284">
    <property type="entry name" value="SERPIN"/>
    <property type="match status" value="2"/>
</dbReference>
<dbReference type="SMART" id="SM00093">
    <property type="entry name" value="SERPIN"/>
    <property type="match status" value="2"/>
</dbReference>
<evidence type="ECO:0000313" key="10">
    <source>
        <dbReference type="EMBL" id="KAF6458738.1"/>
    </source>
</evidence>
<dbReference type="FunFam" id="3.30.497.10:FF:000003">
    <property type="entry name" value="Serpin family F member 1"/>
    <property type="match status" value="2"/>
</dbReference>
<feature type="domain" description="Serpin" evidence="9">
    <location>
        <begin position="91"/>
        <end position="436"/>
    </location>
</feature>